<name>A0A023F6H2_TRIIF</name>
<keyword evidence="2" id="KW-0548">Nucleotidyltransferase</keyword>
<reference evidence="2" key="1">
    <citation type="journal article" date="2014" name="PLoS Negl. Trop. Dis.">
        <title>An updated insight into the Sialotranscriptome of Triatoma infestans: developmental stage and geographic variations.</title>
        <authorList>
            <person name="Schwarz A."/>
            <person name="Medrano-Mercado N."/>
            <person name="Schaub G.A."/>
            <person name="Struchiner C.J."/>
            <person name="Bargues M.D."/>
            <person name="Levy M.Z."/>
            <person name="Ribeiro J.M."/>
        </authorList>
    </citation>
    <scope>NUCLEOTIDE SEQUENCE</scope>
    <source>
        <strain evidence="2">Chile</strain>
        <tissue evidence="2">Salivary glands</tissue>
    </source>
</reference>
<evidence type="ECO:0000259" key="1">
    <source>
        <dbReference type="PROSITE" id="PS50878"/>
    </source>
</evidence>
<evidence type="ECO:0000313" key="2">
    <source>
        <dbReference type="EMBL" id="JAC16834.1"/>
    </source>
</evidence>
<dbReference type="PANTHER" id="PTHR47027">
    <property type="entry name" value="REVERSE TRANSCRIPTASE DOMAIN-CONTAINING PROTEIN"/>
    <property type="match status" value="1"/>
</dbReference>
<keyword evidence="2" id="KW-0255">Endonuclease</keyword>
<dbReference type="PANTHER" id="PTHR47027:SF20">
    <property type="entry name" value="REVERSE TRANSCRIPTASE-LIKE PROTEIN WITH RNA-DIRECTED DNA POLYMERASE DOMAIN"/>
    <property type="match status" value="1"/>
</dbReference>
<dbReference type="Pfam" id="PF00078">
    <property type="entry name" value="RVT_1"/>
    <property type="match status" value="1"/>
</dbReference>
<dbReference type="CDD" id="cd01650">
    <property type="entry name" value="RT_nLTR_like"/>
    <property type="match status" value="1"/>
</dbReference>
<feature type="domain" description="Reverse transcriptase" evidence="1">
    <location>
        <begin position="25"/>
        <end position="283"/>
    </location>
</feature>
<organism evidence="2">
    <name type="scientific">Triatoma infestans</name>
    <name type="common">Assassin bug</name>
    <dbReference type="NCBI Taxonomy" id="30076"/>
    <lineage>
        <taxon>Eukaryota</taxon>
        <taxon>Metazoa</taxon>
        <taxon>Ecdysozoa</taxon>
        <taxon>Arthropoda</taxon>
        <taxon>Hexapoda</taxon>
        <taxon>Insecta</taxon>
        <taxon>Pterygota</taxon>
        <taxon>Neoptera</taxon>
        <taxon>Paraneoptera</taxon>
        <taxon>Hemiptera</taxon>
        <taxon>Heteroptera</taxon>
        <taxon>Panheteroptera</taxon>
        <taxon>Cimicomorpha</taxon>
        <taxon>Reduviidae</taxon>
        <taxon>Triatominae</taxon>
        <taxon>Triatoma</taxon>
    </lineage>
</organism>
<dbReference type="PROSITE" id="PS50878">
    <property type="entry name" value="RT_POL"/>
    <property type="match status" value="1"/>
</dbReference>
<dbReference type="EMBL" id="GBBI01001878">
    <property type="protein sequence ID" value="JAC16834.1"/>
    <property type="molecule type" value="mRNA"/>
</dbReference>
<keyword evidence="2" id="KW-0695">RNA-directed DNA polymerase</keyword>
<keyword evidence="2" id="KW-0540">Nuclease</keyword>
<dbReference type="InterPro" id="IPR043502">
    <property type="entry name" value="DNA/RNA_pol_sf"/>
</dbReference>
<dbReference type="AlphaFoldDB" id="A0A023F6H2"/>
<feature type="non-terminal residue" evidence="2">
    <location>
        <position position="1"/>
    </location>
</feature>
<proteinExistence type="evidence at transcript level"/>
<protein>
    <submittedName>
        <fullName evidence="2">Putative endonuclease-reverse transcriptase</fullName>
    </submittedName>
</protein>
<accession>A0A023F6H2</accession>
<dbReference type="InterPro" id="IPR000477">
    <property type="entry name" value="RT_dom"/>
</dbReference>
<dbReference type="SUPFAM" id="SSF56672">
    <property type="entry name" value="DNA/RNA polymerases"/>
    <property type="match status" value="1"/>
</dbReference>
<keyword evidence="2" id="KW-0808">Transferase</keyword>
<keyword evidence="2" id="KW-0378">Hydrolase</keyword>
<sequence>DSIPYEFYCNLPPNWNHYIINMFNTILQVENTPSDWSLVNLKMLHKRGNTLDPANYRGIALLNTLPKIFSTILLNRLSNWVEDKQIMPEEQNGFRANRGCQDNLFILSSLIGVKLMRNEPLFGIFVDLNRAFDTINHDLLYRKLMRIGIGTKMVNIIKSQYDKAKLRVFTNCGYTDDVKVTSGVLQGEPLSPLLFNIFLSDIADFFRSKGASTVKLDNDNNILLLCYADDLVIFANSIIDVRDKLSLLDEYCSLNHLCINTSKTKVMFFSKNLRPKKFINVKLNKIPIERVNSIKYLGVPFASSGKYFLASKFFISKGRMASGAVRNSLGKLRAGCHKPRLKLLDSIIKSTLLHSSEIWAYRYATDLEPVQLQFLKYVYNLPKNCPNYLVRLECGVASLKIHIIKAMLNLLIKILEMPSRRLPSILFNLLYKLDNDSKNYNLTYNWVSQLKYELQTIGHVDKFLSREPTYIKNELNNIITKLSNNCLSNDIESVFNSRYNCVYRNLSSLGIGEDYLNFNYNIKKIRIIIQLRLANLSKFTLYYNNNKYEFDDSNICIICNMMKPDSLLHFLFECSTLNPFRANLSIDSDVEKSLYDRYQQLMTINSTINIECIYTFISQAVRCRSFILNEW</sequence>
<dbReference type="GO" id="GO:0004519">
    <property type="term" value="F:endonuclease activity"/>
    <property type="evidence" value="ECO:0007669"/>
    <property type="project" value="UniProtKB-KW"/>
</dbReference>
<dbReference type="GO" id="GO:0003964">
    <property type="term" value="F:RNA-directed DNA polymerase activity"/>
    <property type="evidence" value="ECO:0007669"/>
    <property type="project" value="UniProtKB-KW"/>
</dbReference>